<dbReference type="EMBL" id="MCHX01000063">
    <property type="protein sequence ID" value="OFJ51539.1"/>
    <property type="molecule type" value="Genomic_DNA"/>
</dbReference>
<dbReference type="OrthoDB" id="334894at2"/>
<dbReference type="InterPro" id="IPR013149">
    <property type="entry name" value="ADH-like_C"/>
</dbReference>
<dbReference type="Gene3D" id="3.40.50.720">
    <property type="entry name" value="NAD(P)-binding Rossmann-like Domain"/>
    <property type="match status" value="1"/>
</dbReference>
<evidence type="ECO:0000259" key="7">
    <source>
        <dbReference type="Pfam" id="PF00107"/>
    </source>
</evidence>
<dbReference type="SUPFAM" id="SSF50129">
    <property type="entry name" value="GroES-like"/>
    <property type="match status" value="1"/>
</dbReference>
<evidence type="ECO:0000256" key="2">
    <source>
        <dbReference type="ARBA" id="ARBA00008072"/>
    </source>
</evidence>
<dbReference type="PANTHER" id="PTHR43350">
    <property type="entry name" value="NAD-DEPENDENT ALCOHOL DEHYDROGENASE"/>
    <property type="match status" value="1"/>
</dbReference>
<dbReference type="SUPFAM" id="SSF51735">
    <property type="entry name" value="NAD(P)-binding Rossmann-fold domains"/>
    <property type="match status" value="1"/>
</dbReference>
<dbReference type="AlphaFoldDB" id="A0A1E8Q0I0"/>
<sequence length="372" mass="37859">MIDARAAVLLDEGAAPRVVDVQVRPPSDDELLVRIDAVGICHTDVSVAARWPAAKLPMTFGHEGVGTVQAVGAGVRARPGDQVVLTFASCGTCAHCTAGAPAYCEHSTTLNLRGDRADERSALHRDGRPVRGGFFGQSSFATHALARSANAVVLDPAIPAAVAAPLGCSVQTGVGTVLNALAARPGDALVVFGAGGVGCSAILGGRIAGCSTIVAVDPVAERRRLALDLGATAVVDPADGDVAARVVEATGGGAHLAVDTTARPDVLTAAVLSLRARGTLALVGLGALTAELPVGIVMGRGLRIRGVVEGDSDPQVFIPRLADWWRTGDLPVEKLVTTYAFDAFDDAWTAAVTGAAVKPVVLLGDTADDGRR</sequence>
<comment type="caution">
    <text evidence="9">The sequence shown here is derived from an EMBL/GenBank/DDBJ whole genome shotgun (WGS) entry which is preliminary data.</text>
</comment>
<dbReference type="Gene3D" id="3.90.180.10">
    <property type="entry name" value="Medium-chain alcohol dehydrogenases, catalytic domain"/>
    <property type="match status" value="1"/>
</dbReference>
<evidence type="ECO:0000256" key="5">
    <source>
        <dbReference type="ARBA" id="ARBA00023002"/>
    </source>
</evidence>
<keyword evidence="10" id="KW-1185">Reference proteome</keyword>
<evidence type="ECO:0000313" key="10">
    <source>
        <dbReference type="Proteomes" id="UP000178953"/>
    </source>
</evidence>
<feature type="domain" description="Alcohol dehydrogenase-like C-terminal" evidence="7">
    <location>
        <begin position="196"/>
        <end position="314"/>
    </location>
</feature>
<dbReference type="CDD" id="cd08278">
    <property type="entry name" value="benzyl_alcohol_DH"/>
    <property type="match status" value="1"/>
</dbReference>
<feature type="domain" description="Alcohol dehydrogenase-like N-terminal" evidence="8">
    <location>
        <begin position="28"/>
        <end position="111"/>
    </location>
</feature>
<dbReference type="GO" id="GO:0016491">
    <property type="term" value="F:oxidoreductase activity"/>
    <property type="evidence" value="ECO:0007669"/>
    <property type="project" value="UniProtKB-KW"/>
</dbReference>
<dbReference type="GO" id="GO:0008270">
    <property type="term" value="F:zinc ion binding"/>
    <property type="evidence" value="ECO:0007669"/>
    <property type="project" value="InterPro"/>
</dbReference>
<gene>
    <name evidence="9" type="ORF">BEL07_22240</name>
</gene>
<keyword evidence="4 6" id="KW-0862">Zinc</keyword>
<dbReference type="InterPro" id="IPR002328">
    <property type="entry name" value="ADH_Zn_CS"/>
</dbReference>
<dbReference type="PROSITE" id="PS00059">
    <property type="entry name" value="ADH_ZINC"/>
    <property type="match status" value="1"/>
</dbReference>
<reference evidence="9 10" key="1">
    <citation type="submission" date="2016-09" db="EMBL/GenBank/DDBJ databases">
        <title>genome sequence of Mycobacterium sp. 739 SCH.</title>
        <authorList>
            <person name="Greninger A.L."/>
            <person name="Qin X."/>
            <person name="Jerome K."/>
            <person name="Vora S."/>
            <person name="Quinn K."/>
        </authorList>
    </citation>
    <scope>NUCLEOTIDE SEQUENCE [LARGE SCALE GENOMIC DNA]</scope>
    <source>
        <strain evidence="9 10">SCH</strain>
    </source>
</reference>
<evidence type="ECO:0000259" key="8">
    <source>
        <dbReference type="Pfam" id="PF08240"/>
    </source>
</evidence>
<organism evidence="9 10">
    <name type="scientific">Mycolicibacterium grossiae</name>
    <dbReference type="NCBI Taxonomy" id="1552759"/>
    <lineage>
        <taxon>Bacteria</taxon>
        <taxon>Bacillati</taxon>
        <taxon>Actinomycetota</taxon>
        <taxon>Actinomycetes</taxon>
        <taxon>Mycobacteriales</taxon>
        <taxon>Mycobacteriaceae</taxon>
        <taxon>Mycolicibacterium</taxon>
    </lineage>
</organism>
<evidence type="ECO:0000256" key="6">
    <source>
        <dbReference type="RuleBase" id="RU361277"/>
    </source>
</evidence>
<proteinExistence type="inferred from homology"/>
<accession>A0A1E8Q0I0</accession>
<evidence type="ECO:0000256" key="3">
    <source>
        <dbReference type="ARBA" id="ARBA00022723"/>
    </source>
</evidence>
<dbReference type="InterPro" id="IPR011032">
    <property type="entry name" value="GroES-like_sf"/>
</dbReference>
<name>A0A1E8Q0I0_9MYCO</name>
<dbReference type="PANTHER" id="PTHR43350:SF21">
    <property type="entry name" value="S-NITROSOMYCOTHIOL REDUCTASE MSCR"/>
    <property type="match status" value="1"/>
</dbReference>
<keyword evidence="5" id="KW-0560">Oxidoreductase</keyword>
<dbReference type="RefSeq" id="WP_070355238.1">
    <property type="nucleotide sequence ID" value="NZ_CP043474.1"/>
</dbReference>
<evidence type="ECO:0000313" key="9">
    <source>
        <dbReference type="EMBL" id="OFJ51539.1"/>
    </source>
</evidence>
<comment type="cofactor">
    <cofactor evidence="1 6">
        <name>Zn(2+)</name>
        <dbReference type="ChEBI" id="CHEBI:29105"/>
    </cofactor>
</comment>
<dbReference type="Pfam" id="PF08240">
    <property type="entry name" value="ADH_N"/>
    <property type="match status" value="1"/>
</dbReference>
<comment type="similarity">
    <text evidence="2 6">Belongs to the zinc-containing alcohol dehydrogenase family.</text>
</comment>
<dbReference type="InterPro" id="IPR013154">
    <property type="entry name" value="ADH-like_N"/>
</dbReference>
<dbReference type="Proteomes" id="UP000178953">
    <property type="component" value="Unassembled WGS sequence"/>
</dbReference>
<protein>
    <submittedName>
        <fullName evidence="9">Aryl-alcohol dehydrogenase</fullName>
    </submittedName>
</protein>
<evidence type="ECO:0000256" key="1">
    <source>
        <dbReference type="ARBA" id="ARBA00001947"/>
    </source>
</evidence>
<dbReference type="InterPro" id="IPR036291">
    <property type="entry name" value="NAD(P)-bd_dom_sf"/>
</dbReference>
<dbReference type="Pfam" id="PF00107">
    <property type="entry name" value="ADH_zinc_N"/>
    <property type="match status" value="1"/>
</dbReference>
<keyword evidence="3 6" id="KW-0479">Metal-binding</keyword>
<evidence type="ECO:0000256" key="4">
    <source>
        <dbReference type="ARBA" id="ARBA00022833"/>
    </source>
</evidence>